<keyword evidence="1" id="KW-0812">Transmembrane</keyword>
<reference evidence="2 3" key="1">
    <citation type="submission" date="2024-01" db="EMBL/GenBank/DDBJ databases">
        <title>The genomes of 5 underutilized Papilionoideae crops provide insights into root nodulation and disease resistanc.</title>
        <authorList>
            <person name="Jiang F."/>
        </authorList>
    </citation>
    <scope>NUCLEOTIDE SEQUENCE [LARGE SCALE GENOMIC DNA]</scope>
    <source>
        <strain evidence="2">DUOXIRENSHENG_FW03</strain>
        <tissue evidence="2">Leaves</tissue>
    </source>
</reference>
<organism evidence="2 3">
    <name type="scientific">Psophocarpus tetragonolobus</name>
    <name type="common">Winged bean</name>
    <name type="synonym">Dolichos tetragonolobus</name>
    <dbReference type="NCBI Taxonomy" id="3891"/>
    <lineage>
        <taxon>Eukaryota</taxon>
        <taxon>Viridiplantae</taxon>
        <taxon>Streptophyta</taxon>
        <taxon>Embryophyta</taxon>
        <taxon>Tracheophyta</taxon>
        <taxon>Spermatophyta</taxon>
        <taxon>Magnoliopsida</taxon>
        <taxon>eudicotyledons</taxon>
        <taxon>Gunneridae</taxon>
        <taxon>Pentapetalae</taxon>
        <taxon>rosids</taxon>
        <taxon>fabids</taxon>
        <taxon>Fabales</taxon>
        <taxon>Fabaceae</taxon>
        <taxon>Papilionoideae</taxon>
        <taxon>50 kb inversion clade</taxon>
        <taxon>NPAAA clade</taxon>
        <taxon>indigoferoid/millettioid clade</taxon>
        <taxon>Phaseoleae</taxon>
        <taxon>Psophocarpus</taxon>
    </lineage>
</organism>
<protein>
    <submittedName>
        <fullName evidence="2">Uncharacterized protein</fullName>
    </submittedName>
</protein>
<evidence type="ECO:0000313" key="3">
    <source>
        <dbReference type="Proteomes" id="UP001386955"/>
    </source>
</evidence>
<gene>
    <name evidence="2" type="ORF">VNO78_34289</name>
</gene>
<keyword evidence="3" id="KW-1185">Reference proteome</keyword>
<sequence>MICVKDERNWQRIKKGKRKAGIKNGKRWEALSCRVLEATSVGILVSDFIGPSFPLGFVHSSVLPLAAVAVLCVVICFSLSLFLFLMPRRTRKLSQAHSYWFWYVDGESTADKHVLCS</sequence>
<name>A0AAN9NUW1_PSOTE</name>
<accession>A0AAN9NUW1</accession>
<keyword evidence="1" id="KW-0472">Membrane</keyword>
<keyword evidence="1" id="KW-1133">Transmembrane helix</keyword>
<evidence type="ECO:0000256" key="1">
    <source>
        <dbReference type="SAM" id="Phobius"/>
    </source>
</evidence>
<dbReference type="Proteomes" id="UP001386955">
    <property type="component" value="Unassembled WGS sequence"/>
</dbReference>
<proteinExistence type="predicted"/>
<evidence type="ECO:0000313" key="2">
    <source>
        <dbReference type="EMBL" id="KAK7379770.1"/>
    </source>
</evidence>
<dbReference type="EMBL" id="JAYMYS010000016">
    <property type="protein sequence ID" value="KAK7379770.1"/>
    <property type="molecule type" value="Genomic_DNA"/>
</dbReference>
<dbReference type="AlphaFoldDB" id="A0AAN9NUW1"/>
<comment type="caution">
    <text evidence="2">The sequence shown here is derived from an EMBL/GenBank/DDBJ whole genome shotgun (WGS) entry which is preliminary data.</text>
</comment>
<feature type="transmembrane region" description="Helical" evidence="1">
    <location>
        <begin position="62"/>
        <end position="85"/>
    </location>
</feature>